<keyword evidence="2" id="KW-0489">Methyltransferase</keyword>
<dbReference type="PATRIC" id="fig|1423773.3.peg.2020"/>
<organism evidence="2 3">
    <name type="scientific">Levilactobacillus namurensis DSM 19117</name>
    <dbReference type="NCBI Taxonomy" id="1423773"/>
    <lineage>
        <taxon>Bacteria</taxon>
        <taxon>Bacillati</taxon>
        <taxon>Bacillota</taxon>
        <taxon>Bacilli</taxon>
        <taxon>Lactobacillales</taxon>
        <taxon>Lactobacillaceae</taxon>
        <taxon>Levilactobacillus</taxon>
    </lineage>
</organism>
<dbReference type="AlphaFoldDB" id="A0A0R1K877"/>
<evidence type="ECO:0000313" key="3">
    <source>
        <dbReference type="Proteomes" id="UP000051162"/>
    </source>
</evidence>
<reference evidence="2 3" key="1">
    <citation type="journal article" date="2015" name="Genome Announc.">
        <title>Expanding the biotechnology potential of lactobacilli through comparative genomics of 213 strains and associated genera.</title>
        <authorList>
            <person name="Sun Z."/>
            <person name="Harris H.M."/>
            <person name="McCann A."/>
            <person name="Guo C."/>
            <person name="Argimon S."/>
            <person name="Zhang W."/>
            <person name="Yang X."/>
            <person name="Jeffery I.B."/>
            <person name="Cooney J.C."/>
            <person name="Kagawa T.F."/>
            <person name="Liu W."/>
            <person name="Song Y."/>
            <person name="Salvetti E."/>
            <person name="Wrobel A."/>
            <person name="Rasinkangas P."/>
            <person name="Parkhill J."/>
            <person name="Rea M.C."/>
            <person name="O'Sullivan O."/>
            <person name="Ritari J."/>
            <person name="Douillard F.P."/>
            <person name="Paul Ross R."/>
            <person name="Yang R."/>
            <person name="Briner A.E."/>
            <person name="Felis G.E."/>
            <person name="de Vos W.M."/>
            <person name="Barrangou R."/>
            <person name="Klaenhammer T.R."/>
            <person name="Caufield P.W."/>
            <person name="Cui Y."/>
            <person name="Zhang H."/>
            <person name="O'Toole P.W."/>
        </authorList>
    </citation>
    <scope>NUCLEOTIDE SEQUENCE [LARGE SCALE GENOMIC DNA]</scope>
    <source>
        <strain evidence="2 3">DSM 19117</strain>
    </source>
</reference>
<dbReference type="InterPro" id="IPR029063">
    <property type="entry name" value="SAM-dependent_MTases_sf"/>
</dbReference>
<protein>
    <submittedName>
        <fullName evidence="2">O-methyltransferase</fullName>
    </submittedName>
</protein>
<dbReference type="STRING" id="1423773.FD30_GL001974"/>
<dbReference type="Gene3D" id="3.40.50.150">
    <property type="entry name" value="Vaccinia Virus protein VP39"/>
    <property type="match status" value="1"/>
</dbReference>
<dbReference type="SUPFAM" id="SSF53335">
    <property type="entry name" value="S-adenosyl-L-methionine-dependent methyltransferases"/>
    <property type="match status" value="1"/>
</dbReference>
<evidence type="ECO:0000313" key="2">
    <source>
        <dbReference type="EMBL" id="KRK77459.1"/>
    </source>
</evidence>
<dbReference type="InterPro" id="IPR050210">
    <property type="entry name" value="tRNA_Adenine-N(6)_MTase"/>
</dbReference>
<dbReference type="GO" id="GO:0008168">
    <property type="term" value="F:methyltransferase activity"/>
    <property type="evidence" value="ECO:0007669"/>
    <property type="project" value="UniProtKB-KW"/>
</dbReference>
<accession>A0A0R1K877</accession>
<dbReference type="InterPro" id="IPR007848">
    <property type="entry name" value="Small_mtfrase_dom"/>
</dbReference>
<feature type="domain" description="Methyltransferase small" evidence="1">
    <location>
        <begin position="38"/>
        <end position="165"/>
    </location>
</feature>
<dbReference type="Proteomes" id="UP000051162">
    <property type="component" value="Unassembled WGS sequence"/>
</dbReference>
<gene>
    <name evidence="2" type="ORF">FD30_GL001974</name>
</gene>
<keyword evidence="3" id="KW-1185">Reference proteome</keyword>
<proteinExistence type="predicted"/>
<sequence>MQELQVILLISSRKELPMTKPTLRPDERIDQLYSQDIQIIQSPEVFAFSLDAVLLAAFAKLPARATSRTVDLCAGNGAVGLFMSHRTKGQIAEVELQPRLADMARRSIALNGLDDHMTVYQGDLAQVNQWIPKDSVDVVTCNPPYFEDLPDSQKNPNQYLAIARHEITTNLATIVATTSGLLKMNGKAYFVHRPDRLLQLLTLMGQHRLAPKRIRLVYPKPGKEANMVLVEAIKDGKPGGLRFPAPLTVYDATGNYQAEVKRLLYG</sequence>
<keyword evidence="2" id="KW-0808">Transferase</keyword>
<dbReference type="GO" id="GO:0032259">
    <property type="term" value="P:methylation"/>
    <property type="evidence" value="ECO:0007669"/>
    <property type="project" value="UniProtKB-KW"/>
</dbReference>
<evidence type="ECO:0000259" key="1">
    <source>
        <dbReference type="Pfam" id="PF05175"/>
    </source>
</evidence>
<dbReference type="EMBL" id="AZDT01000006">
    <property type="protein sequence ID" value="KRK77459.1"/>
    <property type="molecule type" value="Genomic_DNA"/>
</dbReference>
<dbReference type="PANTHER" id="PTHR47739:SF1">
    <property type="entry name" value="TRNA1(VAL) (ADENINE(37)-N6)-METHYLTRANSFERASE"/>
    <property type="match status" value="1"/>
</dbReference>
<dbReference type="Pfam" id="PF05175">
    <property type="entry name" value="MTS"/>
    <property type="match status" value="1"/>
</dbReference>
<dbReference type="CDD" id="cd02440">
    <property type="entry name" value="AdoMet_MTases"/>
    <property type="match status" value="1"/>
</dbReference>
<name>A0A0R1K877_9LACO</name>
<comment type="caution">
    <text evidence="2">The sequence shown here is derived from an EMBL/GenBank/DDBJ whole genome shotgun (WGS) entry which is preliminary data.</text>
</comment>
<dbReference type="PANTHER" id="PTHR47739">
    <property type="entry name" value="TRNA1(VAL) (ADENINE(37)-N6)-METHYLTRANSFERASE"/>
    <property type="match status" value="1"/>
</dbReference>